<feature type="compositionally biased region" description="Basic and acidic residues" evidence="1">
    <location>
        <begin position="374"/>
        <end position="384"/>
    </location>
</feature>
<protein>
    <submittedName>
        <fullName evidence="2">Uncharacterized protein</fullName>
    </submittedName>
</protein>
<keyword evidence="3" id="KW-1185">Reference proteome</keyword>
<dbReference type="Proteomes" id="UP000007799">
    <property type="component" value="Unassembled WGS sequence"/>
</dbReference>
<dbReference type="AlphaFoldDB" id="F2UPN5"/>
<feature type="region of interest" description="Disordered" evidence="1">
    <location>
        <begin position="374"/>
        <end position="393"/>
    </location>
</feature>
<feature type="region of interest" description="Disordered" evidence="1">
    <location>
        <begin position="109"/>
        <end position="142"/>
    </location>
</feature>
<accession>F2UPN5</accession>
<gene>
    <name evidence="2" type="ORF">PTSG_10436</name>
</gene>
<feature type="compositionally biased region" description="Basic residues" evidence="1">
    <location>
        <begin position="121"/>
        <end position="133"/>
    </location>
</feature>
<dbReference type="InParanoid" id="F2UPN5"/>
<dbReference type="GeneID" id="16069358"/>
<name>F2UPN5_SALR5</name>
<proteinExistence type="predicted"/>
<evidence type="ECO:0000313" key="3">
    <source>
        <dbReference type="Proteomes" id="UP000007799"/>
    </source>
</evidence>
<sequence>MYSLNPNTGFVVTVNPEDPRAPDRPPLCWITTSSSLAVDDAAGNQGKFLLMSTRNSIVTVNAHVEAFCMELADGLLEFVLSKEQLDGGHHESFDYKQLLHNALQLYMEQKKKDSSRSRQDSRKKKDKGSKKGGHRSDGDSSADDVSLNAMFVLTEVSNMLVSRSFRDPVSMFLEHQQRTVDNGLKPTLENMLDELAKLTFYRPRYTEGDDDADTSLKGIAAFAIKRVQFGVIYYDVKDVMSKASPYYEWTVKCTSFDAFNRLSRLFYGVRCIVAHGRGQRTLQDTLPSAHEAFKTQDFTLVSTGTYSLPSGEGDVEKTVSMLNEVRQKAEDHVRHGKVLGLNYHDFVNFLNFARAFVELLSTVADYALDQDRAKQDMQQDEDKNPTAFQLSLS</sequence>
<reference evidence="2" key="1">
    <citation type="submission" date="2009-08" db="EMBL/GenBank/DDBJ databases">
        <title>Annotation of Salpingoeca rosetta.</title>
        <authorList>
            <consortium name="The Broad Institute Genome Sequencing Platform"/>
            <person name="Russ C."/>
            <person name="Cuomo C."/>
            <person name="Burger G."/>
            <person name="Gray M.W."/>
            <person name="Holland P.W.H."/>
            <person name="King N."/>
            <person name="Lang F.B.F."/>
            <person name="Roger A.J."/>
            <person name="Ruiz-Trillo I."/>
            <person name="Young S.K."/>
            <person name="Zeng Q."/>
            <person name="Gargeya S."/>
            <person name="Alvarado L."/>
            <person name="Berlin A."/>
            <person name="Chapman S.B."/>
            <person name="Chen Z."/>
            <person name="Freedman E."/>
            <person name="Gellesch M."/>
            <person name="Goldberg J."/>
            <person name="Griggs A."/>
            <person name="Gujja S."/>
            <person name="Heilman E."/>
            <person name="Heiman D."/>
            <person name="Howarth C."/>
            <person name="Mehta T."/>
            <person name="Neiman D."/>
            <person name="Pearson M."/>
            <person name="Roberts A."/>
            <person name="Saif S."/>
            <person name="Shea T."/>
            <person name="Shenoy N."/>
            <person name="Sisk P."/>
            <person name="Stolte C."/>
            <person name="Sykes S."/>
            <person name="White J."/>
            <person name="Yandava C."/>
            <person name="Haas B."/>
            <person name="Nusbaum C."/>
            <person name="Birren B."/>
        </authorList>
    </citation>
    <scope>NUCLEOTIDE SEQUENCE [LARGE SCALE GENOMIC DNA]</scope>
    <source>
        <strain evidence="2">ATCC 50818</strain>
    </source>
</reference>
<dbReference type="KEGG" id="sre:PTSG_10436"/>
<evidence type="ECO:0000256" key="1">
    <source>
        <dbReference type="SAM" id="MobiDB-lite"/>
    </source>
</evidence>
<feature type="compositionally biased region" description="Basic and acidic residues" evidence="1">
    <location>
        <begin position="109"/>
        <end position="120"/>
    </location>
</feature>
<organism evidence="3">
    <name type="scientific">Salpingoeca rosetta (strain ATCC 50818 / BSB-021)</name>
    <dbReference type="NCBI Taxonomy" id="946362"/>
    <lineage>
        <taxon>Eukaryota</taxon>
        <taxon>Choanoflagellata</taxon>
        <taxon>Craspedida</taxon>
        <taxon>Salpingoecidae</taxon>
        <taxon>Salpingoeca</taxon>
    </lineage>
</organism>
<dbReference type="RefSeq" id="XP_004988818.1">
    <property type="nucleotide sequence ID" value="XM_004988761.1"/>
</dbReference>
<evidence type="ECO:0000313" key="2">
    <source>
        <dbReference type="EMBL" id="EGD79590.1"/>
    </source>
</evidence>
<dbReference type="EMBL" id="GL832987">
    <property type="protein sequence ID" value="EGD79590.1"/>
    <property type="molecule type" value="Genomic_DNA"/>
</dbReference>